<dbReference type="Proteomes" id="UP000182114">
    <property type="component" value="Unassembled WGS sequence"/>
</dbReference>
<dbReference type="EMBL" id="FNBD01000006">
    <property type="protein sequence ID" value="SDF01249.1"/>
    <property type="molecule type" value="Genomic_DNA"/>
</dbReference>
<dbReference type="AlphaFoldDB" id="A0A1G7HMK9"/>
<proteinExistence type="predicted"/>
<keyword evidence="2" id="KW-1185">Reference proteome</keyword>
<dbReference type="RefSeq" id="WP_024480877.1">
    <property type="nucleotide sequence ID" value="NZ_CANLPS010000002.1"/>
</dbReference>
<evidence type="ECO:0000313" key="2">
    <source>
        <dbReference type="Proteomes" id="UP000182114"/>
    </source>
</evidence>
<organism evidence="1 2">
    <name type="scientific">Cellulophaga baltica</name>
    <dbReference type="NCBI Taxonomy" id="76594"/>
    <lineage>
        <taxon>Bacteria</taxon>
        <taxon>Pseudomonadati</taxon>
        <taxon>Bacteroidota</taxon>
        <taxon>Flavobacteriia</taxon>
        <taxon>Flavobacteriales</taxon>
        <taxon>Flavobacteriaceae</taxon>
        <taxon>Cellulophaga</taxon>
    </lineage>
</organism>
<sequence length="129" mass="14686">MSFLAKLIVDGQEYNVLHCAYNFEQPMDHTGKPSGKPRGGQIMITIESQGKSDLFHWMMEPEQTKDGAILFYKRDALSRLQEVTFTRAFCVSLEEEFDAIDDVPMQKRIVISASTITIGDMVFENSWGE</sequence>
<accession>A0A1G7HMK9</accession>
<dbReference type="Pfam" id="PF17642">
    <property type="entry name" value="TssD"/>
    <property type="match status" value="1"/>
</dbReference>
<protein>
    <submittedName>
        <fullName evidence="1">Uncharacterized protein</fullName>
    </submittedName>
</protein>
<dbReference type="GO" id="GO:0033104">
    <property type="term" value="C:type VI protein secretion system complex"/>
    <property type="evidence" value="ECO:0007669"/>
    <property type="project" value="InterPro"/>
</dbReference>
<dbReference type="InterPro" id="IPR041408">
    <property type="entry name" value="Hcp_Tssd"/>
</dbReference>
<evidence type="ECO:0000313" key="1">
    <source>
        <dbReference type="EMBL" id="SDF01249.1"/>
    </source>
</evidence>
<dbReference type="GeneID" id="78062091"/>
<name>A0A1G7HMK9_9FLAO</name>
<gene>
    <name evidence="1" type="ORF">SAMN04487992_106147</name>
</gene>
<reference evidence="2" key="1">
    <citation type="submission" date="2016-10" db="EMBL/GenBank/DDBJ databases">
        <authorList>
            <person name="Varghese N."/>
            <person name="Submissions S."/>
        </authorList>
    </citation>
    <scope>NUCLEOTIDE SEQUENCE [LARGE SCALE GENOMIC DNA]</scope>
    <source>
        <strain evidence="2">DSM 24729</strain>
    </source>
</reference>
<dbReference type="eggNOG" id="ENOG5032QVA">
    <property type="taxonomic scope" value="Bacteria"/>
</dbReference>